<accession>A0A512HCJ5</accession>
<dbReference type="AlphaFoldDB" id="A0A512HCJ5"/>
<comment type="caution">
    <text evidence="1">The sequence shown here is derived from an EMBL/GenBank/DDBJ whole genome shotgun (WGS) entry which is preliminary data.</text>
</comment>
<dbReference type="Proteomes" id="UP000321717">
    <property type="component" value="Unassembled WGS sequence"/>
</dbReference>
<sequence>MYEEQSIIADNPMAAVDDLCQKFGVWASARALLYVAWRRRRRSNSVRDLSDRMRRDIGLPPERDWRYPSRFSAWDIRL</sequence>
<evidence type="ECO:0008006" key="3">
    <source>
        <dbReference type="Google" id="ProtNLM"/>
    </source>
</evidence>
<gene>
    <name evidence="1" type="ORF">RNA01_01070</name>
</gene>
<evidence type="ECO:0000313" key="2">
    <source>
        <dbReference type="Proteomes" id="UP000321717"/>
    </source>
</evidence>
<organism evidence="1 2">
    <name type="scientific">Ciceribacter naphthalenivorans</name>
    <dbReference type="NCBI Taxonomy" id="1118451"/>
    <lineage>
        <taxon>Bacteria</taxon>
        <taxon>Pseudomonadati</taxon>
        <taxon>Pseudomonadota</taxon>
        <taxon>Alphaproteobacteria</taxon>
        <taxon>Hyphomicrobiales</taxon>
        <taxon>Rhizobiaceae</taxon>
        <taxon>Ciceribacter</taxon>
    </lineage>
</organism>
<evidence type="ECO:0000313" key="1">
    <source>
        <dbReference type="EMBL" id="GEO83175.1"/>
    </source>
</evidence>
<dbReference type="OrthoDB" id="8420205at2"/>
<name>A0A512HCJ5_9HYPH</name>
<protein>
    <recommendedName>
        <fullName evidence="3">DUF1127 domain-containing protein</fullName>
    </recommendedName>
</protein>
<dbReference type="RefSeq" id="WP_147177861.1">
    <property type="nucleotide sequence ID" value="NZ_BJZP01000001.1"/>
</dbReference>
<reference evidence="1 2" key="1">
    <citation type="submission" date="2019-07" db="EMBL/GenBank/DDBJ databases">
        <title>Whole genome shotgun sequence of Rhizobium naphthalenivorans NBRC 107585.</title>
        <authorList>
            <person name="Hosoyama A."/>
            <person name="Uohara A."/>
            <person name="Ohji S."/>
            <person name="Ichikawa N."/>
        </authorList>
    </citation>
    <scope>NUCLEOTIDE SEQUENCE [LARGE SCALE GENOMIC DNA]</scope>
    <source>
        <strain evidence="1 2">NBRC 107585</strain>
    </source>
</reference>
<proteinExistence type="predicted"/>
<keyword evidence="2" id="KW-1185">Reference proteome</keyword>
<dbReference type="EMBL" id="BJZP01000001">
    <property type="protein sequence ID" value="GEO83175.1"/>
    <property type="molecule type" value="Genomic_DNA"/>
</dbReference>